<dbReference type="AlphaFoldDB" id="A0A0R2KXS0"/>
<dbReference type="PROSITE" id="PS00211">
    <property type="entry name" value="ABC_TRANSPORTER_1"/>
    <property type="match status" value="2"/>
</dbReference>
<keyword evidence="7" id="KW-1278">Translocase</keyword>
<keyword evidence="6 10" id="KW-0067">ATP-binding</keyword>
<dbReference type="GO" id="GO:0043190">
    <property type="term" value="C:ATP-binding cassette (ABC) transporter complex"/>
    <property type="evidence" value="ECO:0007669"/>
    <property type="project" value="TreeGrafter"/>
</dbReference>
<dbReference type="RefSeq" id="WP_057802365.1">
    <property type="nucleotide sequence ID" value="NZ_JQBX01000006.1"/>
</dbReference>
<dbReference type="PROSITE" id="PS50893">
    <property type="entry name" value="ABC_TRANSPORTER_2"/>
    <property type="match status" value="2"/>
</dbReference>
<dbReference type="Gene3D" id="3.40.50.300">
    <property type="entry name" value="P-loop containing nucleotide triphosphate hydrolases"/>
    <property type="match status" value="2"/>
</dbReference>
<accession>A0A0R2KXS0</accession>
<evidence type="ECO:0000259" key="9">
    <source>
        <dbReference type="PROSITE" id="PS50893"/>
    </source>
</evidence>
<evidence type="ECO:0000256" key="3">
    <source>
        <dbReference type="ARBA" id="ARBA00022448"/>
    </source>
</evidence>
<evidence type="ECO:0000256" key="2">
    <source>
        <dbReference type="ARBA" id="ARBA00005417"/>
    </source>
</evidence>
<dbReference type="InterPro" id="IPR003439">
    <property type="entry name" value="ABC_transporter-like_ATP-bd"/>
</dbReference>
<dbReference type="SMART" id="SM00382">
    <property type="entry name" value="AAA"/>
    <property type="match status" value="2"/>
</dbReference>
<gene>
    <name evidence="10" type="ORF">IV81_GL001453</name>
</gene>
<reference evidence="10 11" key="1">
    <citation type="journal article" date="2015" name="Genome Announc.">
        <title>Expanding the biotechnology potential of lactobacilli through comparative genomics of 213 strains and associated genera.</title>
        <authorList>
            <person name="Sun Z."/>
            <person name="Harris H.M."/>
            <person name="McCann A."/>
            <person name="Guo C."/>
            <person name="Argimon S."/>
            <person name="Zhang W."/>
            <person name="Yang X."/>
            <person name="Jeffery I.B."/>
            <person name="Cooney J.C."/>
            <person name="Kagawa T.F."/>
            <person name="Liu W."/>
            <person name="Song Y."/>
            <person name="Salvetti E."/>
            <person name="Wrobel A."/>
            <person name="Rasinkangas P."/>
            <person name="Parkhill J."/>
            <person name="Rea M.C."/>
            <person name="O'Sullivan O."/>
            <person name="Ritari J."/>
            <person name="Douillard F.P."/>
            <person name="Paul Ross R."/>
            <person name="Yang R."/>
            <person name="Briner A.E."/>
            <person name="Felis G.E."/>
            <person name="de Vos W.M."/>
            <person name="Barrangou R."/>
            <person name="Klaenhammer T.R."/>
            <person name="Caufield P.W."/>
            <person name="Cui Y."/>
            <person name="Zhang H."/>
            <person name="O'Toole P.W."/>
        </authorList>
    </citation>
    <scope>NUCLEOTIDE SEQUENCE [LARGE SCALE GENOMIC DNA]</scope>
    <source>
        <strain evidence="10 11">DSM 18001</strain>
    </source>
</reference>
<feature type="domain" description="ABC transporter" evidence="9">
    <location>
        <begin position="4"/>
        <end position="244"/>
    </location>
</feature>
<keyword evidence="11" id="KW-1185">Reference proteome</keyword>
<organism evidence="10 11">
    <name type="scientific">Pediococcus stilesii</name>
    <dbReference type="NCBI Taxonomy" id="331679"/>
    <lineage>
        <taxon>Bacteria</taxon>
        <taxon>Bacillati</taxon>
        <taxon>Bacillota</taxon>
        <taxon>Bacilli</taxon>
        <taxon>Lactobacillales</taxon>
        <taxon>Lactobacillaceae</taxon>
        <taxon>Pediococcus</taxon>
    </lineage>
</organism>
<keyword evidence="5" id="KW-0547">Nucleotide-binding</keyword>
<keyword evidence="3" id="KW-0813">Transport</keyword>
<dbReference type="EMBL" id="JQBX01000006">
    <property type="protein sequence ID" value="KRN94274.1"/>
    <property type="molecule type" value="Genomic_DNA"/>
</dbReference>
<proteinExistence type="inferred from homology"/>
<dbReference type="Proteomes" id="UP000051859">
    <property type="component" value="Unassembled WGS sequence"/>
</dbReference>
<dbReference type="CDD" id="cd03225">
    <property type="entry name" value="ABC_cobalt_CbiO_domain1"/>
    <property type="match status" value="2"/>
</dbReference>
<dbReference type="InterPro" id="IPR015856">
    <property type="entry name" value="ABC_transpr_CbiO/EcfA_su"/>
</dbReference>
<dbReference type="Pfam" id="PF00005">
    <property type="entry name" value="ABC_tran"/>
    <property type="match status" value="2"/>
</dbReference>
<dbReference type="GO" id="GO:0016887">
    <property type="term" value="F:ATP hydrolysis activity"/>
    <property type="evidence" value="ECO:0007669"/>
    <property type="project" value="InterPro"/>
</dbReference>
<evidence type="ECO:0000256" key="1">
    <source>
        <dbReference type="ARBA" id="ARBA00004202"/>
    </source>
</evidence>
<evidence type="ECO:0000256" key="7">
    <source>
        <dbReference type="ARBA" id="ARBA00022967"/>
    </source>
</evidence>
<dbReference type="STRING" id="331679.IV81_GL001453"/>
<evidence type="ECO:0000256" key="6">
    <source>
        <dbReference type="ARBA" id="ARBA00022840"/>
    </source>
</evidence>
<dbReference type="PANTHER" id="PTHR43553">
    <property type="entry name" value="HEAVY METAL TRANSPORTER"/>
    <property type="match status" value="1"/>
</dbReference>
<comment type="subcellular location">
    <subcellularLocation>
        <location evidence="1">Cell membrane</location>
        <topology evidence="1">Peripheral membrane protein</topology>
    </subcellularLocation>
</comment>
<protein>
    <submittedName>
        <fullName evidence="10">Abc transporter, atp-binding protein</fullName>
    </submittedName>
</protein>
<evidence type="ECO:0000256" key="8">
    <source>
        <dbReference type="ARBA" id="ARBA00023136"/>
    </source>
</evidence>
<evidence type="ECO:0000256" key="5">
    <source>
        <dbReference type="ARBA" id="ARBA00022741"/>
    </source>
</evidence>
<comment type="caution">
    <text evidence="10">The sequence shown here is derived from an EMBL/GenBank/DDBJ whole genome shotgun (WGS) entry which is preliminary data.</text>
</comment>
<keyword evidence="4" id="KW-1003">Cell membrane</keyword>
<name>A0A0R2KXS0_9LACO</name>
<evidence type="ECO:0000256" key="4">
    <source>
        <dbReference type="ARBA" id="ARBA00022475"/>
    </source>
</evidence>
<sequence>MDKLAINDLTFSYTKDSDPVLDNLNLTIKNNTFNLLFGSSGSGKSTLMQIITGLVRTNLPNLGSGTILINGQSIETWTPKQFVQEVALLFQNPREQFSMSSVEDEFVFTLENIGMLPSKIDSSIRSALERVKMLDFRNRDIDGLSGGELQKISLAITLAMDSNFIILDEPFANVDSSSRKELILLLKELQIQDGKTILIADHDLSGYDHVYDNIFHLYHHQIAALPHPEKTLAYFQSDKDEFHFQIPAENQPGVLHFADFSLDAGSKVLLDQIQLEIPTGYRILLTGDNGTGKSTLFNAISHLHPYKGVLTYKNKEVQKYKTTKLSKEVSLIFQDAQIQFLKMTVSEEIELSLKHARFSEIWSPEFITKNLSLLNLIGFENHIVYQLSGGQKKKLQILEMLMLGNPLVLMDEPLAGLDIESVIQVLDMIKKVCELQKQSLIMISHQLVGTKNFFNYHLELKDKNLYFSERLDDGLFD</sequence>
<dbReference type="SUPFAM" id="SSF52540">
    <property type="entry name" value="P-loop containing nucleoside triphosphate hydrolases"/>
    <property type="match status" value="2"/>
</dbReference>
<evidence type="ECO:0000313" key="10">
    <source>
        <dbReference type="EMBL" id="KRN94274.1"/>
    </source>
</evidence>
<dbReference type="PANTHER" id="PTHR43553:SF27">
    <property type="entry name" value="ENERGY-COUPLING FACTOR TRANSPORTER ATP-BINDING PROTEIN ECFA2"/>
    <property type="match status" value="1"/>
</dbReference>
<dbReference type="GO" id="GO:0005524">
    <property type="term" value="F:ATP binding"/>
    <property type="evidence" value="ECO:0007669"/>
    <property type="project" value="UniProtKB-KW"/>
</dbReference>
<dbReference type="PATRIC" id="fig|331679.3.peg.1487"/>
<dbReference type="GO" id="GO:0042626">
    <property type="term" value="F:ATPase-coupled transmembrane transporter activity"/>
    <property type="evidence" value="ECO:0007669"/>
    <property type="project" value="TreeGrafter"/>
</dbReference>
<dbReference type="InterPro" id="IPR003593">
    <property type="entry name" value="AAA+_ATPase"/>
</dbReference>
<dbReference type="InterPro" id="IPR027417">
    <property type="entry name" value="P-loop_NTPase"/>
</dbReference>
<feature type="domain" description="ABC transporter" evidence="9">
    <location>
        <begin position="255"/>
        <end position="476"/>
    </location>
</feature>
<keyword evidence="8" id="KW-0472">Membrane</keyword>
<comment type="similarity">
    <text evidence="2">Belongs to the ABC transporter superfamily.</text>
</comment>
<dbReference type="InterPro" id="IPR017871">
    <property type="entry name" value="ABC_transporter-like_CS"/>
</dbReference>
<dbReference type="InterPro" id="IPR050095">
    <property type="entry name" value="ECF_ABC_transporter_ATP-bd"/>
</dbReference>
<evidence type="ECO:0000313" key="11">
    <source>
        <dbReference type="Proteomes" id="UP000051859"/>
    </source>
</evidence>